<comment type="similarity">
    <text evidence="1">Belongs to the ABC transporter superfamily.</text>
</comment>
<dbReference type="Proteomes" id="UP000482960">
    <property type="component" value="Unassembled WGS sequence"/>
</dbReference>
<dbReference type="InterPro" id="IPR027417">
    <property type="entry name" value="P-loop_NTPase"/>
</dbReference>
<keyword evidence="8" id="KW-1185">Reference proteome</keyword>
<dbReference type="GO" id="GO:0016887">
    <property type="term" value="F:ATP hydrolysis activity"/>
    <property type="evidence" value="ECO:0007669"/>
    <property type="project" value="InterPro"/>
</dbReference>
<evidence type="ECO:0000256" key="3">
    <source>
        <dbReference type="ARBA" id="ARBA00022741"/>
    </source>
</evidence>
<dbReference type="Gene3D" id="3.40.50.300">
    <property type="entry name" value="P-loop containing nucleotide triphosphate hydrolases"/>
    <property type="match status" value="1"/>
</dbReference>
<evidence type="ECO:0000256" key="5">
    <source>
        <dbReference type="ARBA" id="ARBA00022970"/>
    </source>
</evidence>
<feature type="domain" description="ABC transporter" evidence="6">
    <location>
        <begin position="5"/>
        <end position="234"/>
    </location>
</feature>
<dbReference type="PANTHER" id="PTHR43820">
    <property type="entry name" value="HIGH-AFFINITY BRANCHED-CHAIN AMINO ACID TRANSPORT ATP-BINDING PROTEIN LIVF"/>
    <property type="match status" value="1"/>
</dbReference>
<dbReference type="InterPro" id="IPR052156">
    <property type="entry name" value="BCAA_Transport_ATP-bd_LivF"/>
</dbReference>
<evidence type="ECO:0000256" key="2">
    <source>
        <dbReference type="ARBA" id="ARBA00022448"/>
    </source>
</evidence>
<dbReference type="SUPFAM" id="SSF52540">
    <property type="entry name" value="P-loop containing nucleoside triphosphate hydrolases"/>
    <property type="match status" value="1"/>
</dbReference>
<keyword evidence="5" id="KW-0029">Amino-acid transport</keyword>
<dbReference type="InterPro" id="IPR003439">
    <property type="entry name" value="ABC_transporter-like_ATP-bd"/>
</dbReference>
<dbReference type="Pfam" id="PF00005">
    <property type="entry name" value="ABC_tran"/>
    <property type="match status" value="1"/>
</dbReference>
<evidence type="ECO:0000256" key="4">
    <source>
        <dbReference type="ARBA" id="ARBA00022840"/>
    </source>
</evidence>
<evidence type="ECO:0000313" key="8">
    <source>
        <dbReference type="Proteomes" id="UP000482960"/>
    </source>
</evidence>
<accession>A0A6V8LJ84</accession>
<dbReference type="GO" id="GO:0015807">
    <property type="term" value="P:L-amino acid transport"/>
    <property type="evidence" value="ECO:0007669"/>
    <property type="project" value="TreeGrafter"/>
</dbReference>
<organism evidence="7 8">
    <name type="scientific">Phytohabitans rumicis</name>
    <dbReference type="NCBI Taxonomy" id="1076125"/>
    <lineage>
        <taxon>Bacteria</taxon>
        <taxon>Bacillati</taxon>
        <taxon>Actinomycetota</taxon>
        <taxon>Actinomycetes</taxon>
        <taxon>Micromonosporales</taxon>
        <taxon>Micromonosporaceae</taxon>
    </lineage>
</organism>
<dbReference type="InterPro" id="IPR003593">
    <property type="entry name" value="AAA+_ATPase"/>
</dbReference>
<dbReference type="PROSITE" id="PS50893">
    <property type="entry name" value="ABC_TRANSPORTER_2"/>
    <property type="match status" value="1"/>
</dbReference>
<dbReference type="GO" id="GO:0005524">
    <property type="term" value="F:ATP binding"/>
    <property type="evidence" value="ECO:0007669"/>
    <property type="project" value="UniProtKB-KW"/>
</dbReference>
<comment type="caution">
    <text evidence="7">The sequence shown here is derived from an EMBL/GenBank/DDBJ whole genome shotgun (WGS) entry which is preliminary data.</text>
</comment>
<keyword evidence="3" id="KW-0547">Nucleotide-binding</keyword>
<dbReference type="RefSeq" id="WP_246278343.1">
    <property type="nucleotide sequence ID" value="NZ_BAABJB010000018.1"/>
</dbReference>
<evidence type="ECO:0000313" key="7">
    <source>
        <dbReference type="EMBL" id="GFJ94236.1"/>
    </source>
</evidence>
<dbReference type="PANTHER" id="PTHR43820:SF5">
    <property type="entry name" value="HIGH-AFFINITY BRANCHED-CHAIN AMINO ACID TRANSPORT ATP-BINDING PROTEIN"/>
    <property type="match status" value="1"/>
</dbReference>
<dbReference type="SMART" id="SM00382">
    <property type="entry name" value="AAA"/>
    <property type="match status" value="1"/>
</dbReference>
<dbReference type="CDD" id="cd03224">
    <property type="entry name" value="ABC_TM1139_LivF_branched"/>
    <property type="match status" value="1"/>
</dbReference>
<evidence type="ECO:0000259" key="6">
    <source>
        <dbReference type="PROSITE" id="PS50893"/>
    </source>
</evidence>
<proteinExistence type="inferred from homology"/>
<gene>
    <name evidence="7" type="ORF">Prum_078780</name>
</gene>
<reference evidence="7 8" key="2">
    <citation type="submission" date="2020-03" db="EMBL/GenBank/DDBJ databases">
        <authorList>
            <person name="Ichikawa N."/>
            <person name="Kimura A."/>
            <person name="Kitahashi Y."/>
            <person name="Uohara A."/>
        </authorList>
    </citation>
    <scope>NUCLEOTIDE SEQUENCE [LARGE SCALE GENOMIC DNA]</scope>
    <source>
        <strain evidence="7 8">NBRC 108638</strain>
    </source>
</reference>
<reference evidence="7 8" key="1">
    <citation type="submission" date="2020-03" db="EMBL/GenBank/DDBJ databases">
        <title>Whole genome shotgun sequence of Phytohabitans rumicis NBRC 108638.</title>
        <authorList>
            <person name="Komaki H."/>
            <person name="Tamura T."/>
        </authorList>
    </citation>
    <scope>NUCLEOTIDE SEQUENCE [LARGE SCALE GENOMIC DNA]</scope>
    <source>
        <strain evidence="7 8">NBRC 108638</strain>
    </source>
</reference>
<protein>
    <submittedName>
        <fullName evidence="7">ABC transporter ATP-binding protein</fullName>
    </submittedName>
</protein>
<evidence type="ECO:0000256" key="1">
    <source>
        <dbReference type="ARBA" id="ARBA00005417"/>
    </source>
</evidence>
<dbReference type="EMBL" id="BLPG01000001">
    <property type="protein sequence ID" value="GFJ94236.1"/>
    <property type="molecule type" value="Genomic_DNA"/>
</dbReference>
<dbReference type="AlphaFoldDB" id="A0A6V8LJ84"/>
<keyword evidence="2" id="KW-0813">Transport</keyword>
<name>A0A6V8LJ84_9ACTN</name>
<keyword evidence="4 7" id="KW-0067">ATP-binding</keyword>
<sequence length="236" mass="24742">MSVLLEVSNLVARHGLLIAVRDLSLSVSEGEVVALVGANGAGKSTLLRTVAGAHPAAGGSVRFDGADLTGVPAHARVARGLALVPEGRKLFPDLTVEENLLVAGRRARPGQWRLETVLDAFPMLKPLRRQRASTLSGGQQQATAIGRALMTNPRLLLVDEVSLGLAPVAVDTVYESLSTLIAGGATLVLVEQDLARALSVADRVVCLLEGRVVLEAATGDVTREQVTEAYFGLELT</sequence>
<dbReference type="GO" id="GO:0015658">
    <property type="term" value="F:branched-chain amino acid transmembrane transporter activity"/>
    <property type="evidence" value="ECO:0007669"/>
    <property type="project" value="TreeGrafter"/>
</dbReference>